<dbReference type="InterPro" id="IPR007048">
    <property type="entry name" value="IraD/Gp25-like"/>
</dbReference>
<dbReference type="AlphaFoldDB" id="A0A942DZP1"/>
<gene>
    <name evidence="2" type="ORF">KEU06_16030</name>
</gene>
<dbReference type="InterPro" id="IPR053176">
    <property type="entry name" value="T6SS_TssE1-like"/>
</dbReference>
<dbReference type="SUPFAM" id="SSF160719">
    <property type="entry name" value="gpW/gp25-like"/>
    <property type="match status" value="1"/>
</dbReference>
<comment type="caution">
    <text evidence="2">The sequence shown here is derived from an EMBL/GenBank/DDBJ whole genome shotgun (WGS) entry which is preliminary data.</text>
</comment>
<evidence type="ECO:0000313" key="3">
    <source>
        <dbReference type="Proteomes" id="UP000680348"/>
    </source>
</evidence>
<reference evidence="2" key="1">
    <citation type="submission" date="2021-04" db="EMBL/GenBank/DDBJ databases">
        <title>Pseudaminobacter soli sp. nov., isolated from paddy soil contaminated by heavy metals.</title>
        <authorList>
            <person name="Zhang K."/>
        </authorList>
    </citation>
    <scope>NUCLEOTIDE SEQUENCE</scope>
    <source>
        <strain evidence="2">19-2017</strain>
    </source>
</reference>
<evidence type="ECO:0000313" key="2">
    <source>
        <dbReference type="EMBL" id="MBS3650122.1"/>
    </source>
</evidence>
<name>A0A942DZP1_9HYPH</name>
<dbReference type="RefSeq" id="WP_188255677.1">
    <property type="nucleotide sequence ID" value="NZ_JABVCF010000008.1"/>
</dbReference>
<dbReference type="PANTHER" id="PTHR38595:SF1">
    <property type="entry name" value="TYPE VI SECRETION SYSTEM COMPONENT TSSE1"/>
    <property type="match status" value="1"/>
</dbReference>
<evidence type="ECO:0000259" key="1">
    <source>
        <dbReference type="Pfam" id="PF04965"/>
    </source>
</evidence>
<sequence>MKTRRRDTEFQAPLLSAFREAFEARDAEENPVKVVDGERVIEGRHARQRRSDELALKRDLSIDLVALLNTINLASAISLDGLDHVQNSILNYGLPDISHLTSDERAVDAVRGQIAQALAIYEPRIISDTISIDKEVRTNEVDQRVQFSVSCEMFCVPVDVGVNFVAELEVSSGKVNLTRLPV</sequence>
<keyword evidence="3" id="KW-1185">Reference proteome</keyword>
<protein>
    <submittedName>
        <fullName evidence="2">GPW/gp25 family protein</fullName>
    </submittedName>
</protein>
<feature type="domain" description="IraD/Gp25-like" evidence="1">
    <location>
        <begin position="56"/>
        <end position="153"/>
    </location>
</feature>
<dbReference type="PANTHER" id="PTHR38595">
    <property type="entry name" value="CYTOPLASMIC PROTEIN-RELATED"/>
    <property type="match status" value="1"/>
</dbReference>
<accession>A0A942DZP1</accession>
<dbReference type="EMBL" id="JAGWCR010000008">
    <property type="protein sequence ID" value="MBS3650122.1"/>
    <property type="molecule type" value="Genomic_DNA"/>
</dbReference>
<proteinExistence type="predicted"/>
<dbReference type="Proteomes" id="UP000680348">
    <property type="component" value="Unassembled WGS sequence"/>
</dbReference>
<dbReference type="Pfam" id="PF04965">
    <property type="entry name" value="GPW_gp25"/>
    <property type="match status" value="1"/>
</dbReference>
<organism evidence="2 3">
    <name type="scientific">Pseudaminobacter soli</name>
    <name type="common">ex Zhang et al. 2022</name>
    <dbReference type="NCBI Taxonomy" id="2831468"/>
    <lineage>
        <taxon>Bacteria</taxon>
        <taxon>Pseudomonadati</taxon>
        <taxon>Pseudomonadota</taxon>
        <taxon>Alphaproteobacteria</taxon>
        <taxon>Hyphomicrobiales</taxon>
        <taxon>Phyllobacteriaceae</taxon>
        <taxon>Pseudaminobacter</taxon>
    </lineage>
</organism>